<dbReference type="InterPro" id="IPR004089">
    <property type="entry name" value="MCPsignal_dom"/>
</dbReference>
<dbReference type="AlphaFoldDB" id="A0A940YEV5"/>
<dbReference type="InterPro" id="IPR051310">
    <property type="entry name" value="MCP_chemotaxis"/>
</dbReference>
<evidence type="ECO:0000256" key="1">
    <source>
        <dbReference type="ARBA" id="ARBA00022481"/>
    </source>
</evidence>
<dbReference type="Pfam" id="PF00015">
    <property type="entry name" value="MCPsignal"/>
    <property type="match status" value="1"/>
</dbReference>
<dbReference type="PANTHER" id="PTHR43531:SF14">
    <property type="entry name" value="METHYL-ACCEPTING CHEMOTAXIS PROTEIN I-RELATED"/>
    <property type="match status" value="1"/>
</dbReference>
<evidence type="ECO:0000259" key="6">
    <source>
        <dbReference type="PROSITE" id="PS50111"/>
    </source>
</evidence>
<dbReference type="PANTHER" id="PTHR43531">
    <property type="entry name" value="PROTEIN ICFG"/>
    <property type="match status" value="1"/>
</dbReference>
<sequence length="495" mass="51605">MPSSNASFLPGVAFLALLALLGVHATPHDAVWLGAVVSASVGIVLWTWRRWRRADTVAVGFATLLLAMGWQGLAPDTAQGALVSMLTLSLLPPLRSLPLLSGATAALLATPLLLSFTGLATSPLQPMPLLLLAVQGALLSTRTRQLGRQFAENADVTFLIRAMGQQGPIRLNLSAVRAESTLGKRLRDLQDRMAGALREARAASSEVQSASAELAGESHQLTARTERGAAGLRDTVMTLEQISVIVKSSADAAMEARSTAEHASRQAEHGAELFGRVVHTMREIDGSSREIAEIISVIDGIAFQTNILALNAAVEAARAGEQGRGFAVVAAEVRSLALRSAASASQIKALIQRSNETVHQGTQLVDEAGTAMGEIVRSVRNVGEVFATLSADTSEHAGSIETVTGAVREVDELTRDNAAMAASLARIAGALHNRGQQLESVLGAFRLGEGDARPSVAAGPSVEVSAPQPKLAALPPTALPTAAADSTTADAVEYF</sequence>
<comment type="caution">
    <text evidence="7">The sequence shown here is derived from an EMBL/GenBank/DDBJ whole genome shotgun (WGS) entry which is preliminary data.</text>
</comment>
<dbReference type="EMBL" id="JAGQDE010000005">
    <property type="protein sequence ID" value="MBQ0958865.1"/>
    <property type="molecule type" value="Genomic_DNA"/>
</dbReference>
<feature type="domain" description="Methyl-accepting transducer" evidence="6">
    <location>
        <begin position="203"/>
        <end position="432"/>
    </location>
</feature>
<keyword evidence="5" id="KW-1133">Transmembrane helix</keyword>
<keyword evidence="5" id="KW-0472">Membrane</keyword>
<dbReference type="InterPro" id="IPR004090">
    <property type="entry name" value="Chemotax_Me-accpt_rcpt"/>
</dbReference>
<evidence type="ECO:0000256" key="4">
    <source>
        <dbReference type="SAM" id="Coils"/>
    </source>
</evidence>
<feature type="coiled-coil region" evidence="4">
    <location>
        <begin position="186"/>
        <end position="213"/>
    </location>
</feature>
<organism evidence="7 8">
    <name type="scientific">Ideonella aquatica</name>
    <dbReference type="NCBI Taxonomy" id="2824119"/>
    <lineage>
        <taxon>Bacteria</taxon>
        <taxon>Pseudomonadati</taxon>
        <taxon>Pseudomonadota</taxon>
        <taxon>Betaproteobacteria</taxon>
        <taxon>Burkholderiales</taxon>
        <taxon>Sphaerotilaceae</taxon>
        <taxon>Ideonella</taxon>
    </lineage>
</organism>
<proteinExistence type="inferred from homology"/>
<evidence type="ECO:0000256" key="5">
    <source>
        <dbReference type="SAM" id="Phobius"/>
    </source>
</evidence>
<dbReference type="Gene3D" id="1.10.287.950">
    <property type="entry name" value="Methyl-accepting chemotaxis protein"/>
    <property type="match status" value="1"/>
</dbReference>
<dbReference type="GO" id="GO:0006935">
    <property type="term" value="P:chemotaxis"/>
    <property type="evidence" value="ECO:0007669"/>
    <property type="project" value="InterPro"/>
</dbReference>
<dbReference type="GO" id="GO:0004888">
    <property type="term" value="F:transmembrane signaling receptor activity"/>
    <property type="evidence" value="ECO:0007669"/>
    <property type="project" value="InterPro"/>
</dbReference>
<reference evidence="7" key="1">
    <citation type="submission" date="2021-04" db="EMBL/GenBank/DDBJ databases">
        <title>The genome sequence of Ideonella sp. 4Y11.</title>
        <authorList>
            <person name="Liu Y."/>
        </authorList>
    </citation>
    <scope>NUCLEOTIDE SEQUENCE</scope>
    <source>
        <strain evidence="7">4Y11</strain>
    </source>
</reference>
<keyword evidence="3" id="KW-0807">Transducer</keyword>
<dbReference type="CDD" id="cd11386">
    <property type="entry name" value="MCP_signal"/>
    <property type="match status" value="1"/>
</dbReference>
<dbReference type="GO" id="GO:0005886">
    <property type="term" value="C:plasma membrane"/>
    <property type="evidence" value="ECO:0007669"/>
    <property type="project" value="TreeGrafter"/>
</dbReference>
<protein>
    <recommendedName>
        <fullName evidence="6">Methyl-accepting transducer domain-containing protein</fullName>
    </recommendedName>
</protein>
<evidence type="ECO:0000313" key="7">
    <source>
        <dbReference type="EMBL" id="MBQ0958865.1"/>
    </source>
</evidence>
<evidence type="ECO:0000313" key="8">
    <source>
        <dbReference type="Proteomes" id="UP000678374"/>
    </source>
</evidence>
<keyword evidence="8" id="KW-1185">Reference proteome</keyword>
<feature type="transmembrane region" description="Helical" evidence="5">
    <location>
        <begin position="55"/>
        <end position="74"/>
    </location>
</feature>
<gene>
    <name evidence="7" type="ORF">KAK06_07830</name>
</gene>
<evidence type="ECO:0000256" key="3">
    <source>
        <dbReference type="PROSITE-ProRule" id="PRU00284"/>
    </source>
</evidence>
<dbReference type="GO" id="GO:0007165">
    <property type="term" value="P:signal transduction"/>
    <property type="evidence" value="ECO:0007669"/>
    <property type="project" value="UniProtKB-KW"/>
</dbReference>
<feature type="transmembrane region" description="Helical" evidence="5">
    <location>
        <begin position="31"/>
        <end position="48"/>
    </location>
</feature>
<keyword evidence="5" id="KW-0812">Transmembrane</keyword>
<accession>A0A940YEV5</accession>
<dbReference type="SUPFAM" id="SSF58104">
    <property type="entry name" value="Methyl-accepting chemotaxis protein (MCP) signaling domain"/>
    <property type="match status" value="1"/>
</dbReference>
<dbReference type="RefSeq" id="WP_210801381.1">
    <property type="nucleotide sequence ID" value="NZ_JAGQDE010000005.1"/>
</dbReference>
<evidence type="ECO:0000256" key="2">
    <source>
        <dbReference type="ARBA" id="ARBA00029447"/>
    </source>
</evidence>
<comment type="similarity">
    <text evidence="2">Belongs to the methyl-accepting chemotaxis (MCP) protein family.</text>
</comment>
<keyword evidence="1" id="KW-0488">Methylation</keyword>
<dbReference type="PROSITE" id="PS50111">
    <property type="entry name" value="CHEMOTAXIS_TRANSDUC_2"/>
    <property type="match status" value="1"/>
</dbReference>
<dbReference type="SMART" id="SM00283">
    <property type="entry name" value="MA"/>
    <property type="match status" value="1"/>
</dbReference>
<name>A0A940YEV5_9BURK</name>
<dbReference type="Proteomes" id="UP000678374">
    <property type="component" value="Unassembled WGS sequence"/>
</dbReference>
<keyword evidence="4" id="KW-0175">Coiled coil</keyword>
<dbReference type="PRINTS" id="PR00260">
    <property type="entry name" value="CHEMTRNSDUCR"/>
</dbReference>